<accession>A0A2H3KDA7</accession>
<dbReference type="EMBL" id="PCMW01000027">
    <property type="protein sequence ID" value="PDS25571.1"/>
    <property type="molecule type" value="Genomic_DNA"/>
</dbReference>
<dbReference type="AlphaFoldDB" id="A0A2H3KDA7"/>
<name>A0A2H3KDA7_9FLAO</name>
<sequence length="308" mass="34716">MKKIYCSIALCSALLGWGQTDNDALMMDKNNLCIGTMFQHESWDRYWEGTFKRDNLNLGTVTHQSFGIMGNYGVSSKLNLLFGLPYVTAKASAGTLAGQKGFQDLSLMAKYMPIETTIGNNTYSLYTLVGFSVPVSNYPADYLPLSLGLRSKTATFRVMADFQRHHFFSTISGAFMYRNNITIDREAYYTTTYHYTNEVKMPNAIQTQLRMGYRSDYWIAELLWDNMITQTGFDISTNNMPFPSNTMNASRVGINWKYTFKKISGLSITGGSSYVVSGRNVGQTLAYNIGAFYIINFSKSIPNENKTN</sequence>
<dbReference type="Proteomes" id="UP000220828">
    <property type="component" value="Unassembled WGS sequence"/>
</dbReference>
<dbReference type="RefSeq" id="WP_097553698.1">
    <property type="nucleotide sequence ID" value="NZ_PCMW01000027.1"/>
</dbReference>
<organism evidence="1 2">
    <name type="scientific">Flavobacterium branchiophilum</name>
    <dbReference type="NCBI Taxonomy" id="55197"/>
    <lineage>
        <taxon>Bacteria</taxon>
        <taxon>Pseudomonadati</taxon>
        <taxon>Bacteroidota</taxon>
        <taxon>Flavobacteriia</taxon>
        <taxon>Flavobacteriales</taxon>
        <taxon>Flavobacteriaceae</taxon>
        <taxon>Flavobacterium</taxon>
    </lineage>
</organism>
<evidence type="ECO:0000313" key="1">
    <source>
        <dbReference type="EMBL" id="PDS25571.1"/>
    </source>
</evidence>
<comment type="caution">
    <text evidence="1">The sequence shown here is derived from an EMBL/GenBank/DDBJ whole genome shotgun (WGS) entry which is preliminary data.</text>
</comment>
<dbReference type="OrthoDB" id="5562884at2"/>
<gene>
    <name evidence="1" type="ORF">B0A77_04585</name>
</gene>
<protein>
    <submittedName>
        <fullName evidence="1">Uncharacterized protein</fullName>
    </submittedName>
</protein>
<reference evidence="1 2" key="1">
    <citation type="submission" date="2017-09" db="EMBL/GenBank/DDBJ databases">
        <title>Whole genomes of Flavobacteriaceae.</title>
        <authorList>
            <person name="Stine C."/>
            <person name="Li C."/>
            <person name="Tadesse D."/>
        </authorList>
    </citation>
    <scope>NUCLEOTIDE SEQUENCE [LARGE SCALE GENOMIC DNA]</scope>
    <source>
        <strain evidence="1 2">ATCC 35036</strain>
    </source>
</reference>
<evidence type="ECO:0000313" key="2">
    <source>
        <dbReference type="Proteomes" id="UP000220828"/>
    </source>
</evidence>
<proteinExistence type="predicted"/>